<dbReference type="GO" id="GO:0005777">
    <property type="term" value="C:peroxisome"/>
    <property type="evidence" value="ECO:0007669"/>
    <property type="project" value="TreeGrafter"/>
</dbReference>
<dbReference type="Pfam" id="PF22622">
    <property type="entry name" value="MFE-2_hydrat-2_N"/>
    <property type="match status" value="1"/>
</dbReference>
<gene>
    <name evidence="4" type="ORF">K505DRAFT_374770</name>
</gene>
<dbReference type="CDD" id="cd03448">
    <property type="entry name" value="HDE_HSD"/>
    <property type="match status" value="1"/>
</dbReference>
<dbReference type="InterPro" id="IPR054357">
    <property type="entry name" value="MFE-2_N"/>
</dbReference>
<evidence type="ECO:0000256" key="1">
    <source>
        <dbReference type="SAM" id="MobiDB-lite"/>
    </source>
</evidence>
<accession>A0A6A6XE17</accession>
<feature type="domain" description="MaoC-like" evidence="2">
    <location>
        <begin position="176"/>
        <end position="284"/>
    </location>
</feature>
<dbReference type="Pfam" id="PF01575">
    <property type="entry name" value="MaoC_dehydratas"/>
    <property type="match status" value="1"/>
</dbReference>
<dbReference type="PANTHER" id="PTHR13078:SF56">
    <property type="entry name" value="PEROXISOMAL MULTIFUNCTIONAL ENZYME TYPE 2"/>
    <property type="match status" value="1"/>
</dbReference>
<dbReference type="Proteomes" id="UP000799757">
    <property type="component" value="Unassembled WGS sequence"/>
</dbReference>
<dbReference type="Gene3D" id="3.10.129.10">
    <property type="entry name" value="Hotdog Thioesterase"/>
    <property type="match status" value="1"/>
</dbReference>
<feature type="region of interest" description="Disordered" evidence="1">
    <location>
        <begin position="157"/>
        <end position="182"/>
    </location>
</feature>
<dbReference type="InterPro" id="IPR029069">
    <property type="entry name" value="HotDog_dom_sf"/>
</dbReference>
<dbReference type="GO" id="GO:0004300">
    <property type="term" value="F:enoyl-CoA hydratase activity"/>
    <property type="evidence" value="ECO:0007669"/>
    <property type="project" value="TreeGrafter"/>
</dbReference>
<evidence type="ECO:0000259" key="2">
    <source>
        <dbReference type="Pfam" id="PF01575"/>
    </source>
</evidence>
<dbReference type="GO" id="GO:0044594">
    <property type="term" value="F:17-beta-hydroxysteroid dehydrogenase (NAD+) activity"/>
    <property type="evidence" value="ECO:0007669"/>
    <property type="project" value="TreeGrafter"/>
</dbReference>
<dbReference type="SUPFAM" id="SSF54637">
    <property type="entry name" value="Thioesterase/thiol ester dehydrase-isomerase"/>
    <property type="match status" value="2"/>
</dbReference>
<dbReference type="EMBL" id="MU001897">
    <property type="protein sequence ID" value="KAF2794273.1"/>
    <property type="molecule type" value="Genomic_DNA"/>
</dbReference>
<evidence type="ECO:0000259" key="3">
    <source>
        <dbReference type="Pfam" id="PF22622"/>
    </source>
</evidence>
<name>A0A6A6XE17_9PLEO</name>
<dbReference type="InterPro" id="IPR002539">
    <property type="entry name" value="MaoC-like_dom"/>
</dbReference>
<sequence>MAPPTTIDLPAIKARNWTLKTTYTVSQIISYNLALGGSGSSLALVYESDPRFHALPTYGAVPCISIMSLVHAAMFDFLPNFQGHNHVHGEHYLSLKNAYPIPKGIETVNLETTARVVDVVARRTGVLVCVEIVTRDERTGIVICENEWAGFVMRTPSSGANATQTPRGERTAVYPTPTRTPDRTITHQTTPEQAALYRAASGDLNALHIDPETAKAAGFKAPILTGTCTLGIAVRHVLEAFASGDASRFKSVRVRLSGPVFAALGETVRTEMWQEDGERVLFKMIVDWERDERTVLSQGCVMLRGKNQGASL</sequence>
<evidence type="ECO:0000313" key="4">
    <source>
        <dbReference type="EMBL" id="KAF2794273.1"/>
    </source>
</evidence>
<organism evidence="4 5">
    <name type="scientific">Melanomma pulvis-pyrius CBS 109.77</name>
    <dbReference type="NCBI Taxonomy" id="1314802"/>
    <lineage>
        <taxon>Eukaryota</taxon>
        <taxon>Fungi</taxon>
        <taxon>Dikarya</taxon>
        <taxon>Ascomycota</taxon>
        <taxon>Pezizomycotina</taxon>
        <taxon>Dothideomycetes</taxon>
        <taxon>Pleosporomycetidae</taxon>
        <taxon>Pleosporales</taxon>
        <taxon>Melanommataceae</taxon>
        <taxon>Melanomma</taxon>
    </lineage>
</organism>
<dbReference type="GO" id="GO:0003857">
    <property type="term" value="F:(3S)-3-hydroxyacyl-CoA dehydrogenase (NAD+) activity"/>
    <property type="evidence" value="ECO:0007669"/>
    <property type="project" value="TreeGrafter"/>
</dbReference>
<proteinExistence type="predicted"/>
<dbReference type="GO" id="GO:0006635">
    <property type="term" value="P:fatty acid beta-oxidation"/>
    <property type="evidence" value="ECO:0007669"/>
    <property type="project" value="TreeGrafter"/>
</dbReference>
<reference evidence="4" key="1">
    <citation type="journal article" date="2020" name="Stud. Mycol.">
        <title>101 Dothideomycetes genomes: a test case for predicting lifestyles and emergence of pathogens.</title>
        <authorList>
            <person name="Haridas S."/>
            <person name="Albert R."/>
            <person name="Binder M."/>
            <person name="Bloem J."/>
            <person name="Labutti K."/>
            <person name="Salamov A."/>
            <person name="Andreopoulos B."/>
            <person name="Baker S."/>
            <person name="Barry K."/>
            <person name="Bills G."/>
            <person name="Bluhm B."/>
            <person name="Cannon C."/>
            <person name="Castanera R."/>
            <person name="Culley D."/>
            <person name="Daum C."/>
            <person name="Ezra D."/>
            <person name="Gonzalez J."/>
            <person name="Henrissat B."/>
            <person name="Kuo A."/>
            <person name="Liang C."/>
            <person name="Lipzen A."/>
            <person name="Lutzoni F."/>
            <person name="Magnuson J."/>
            <person name="Mondo S."/>
            <person name="Nolan M."/>
            <person name="Ohm R."/>
            <person name="Pangilinan J."/>
            <person name="Park H.-J."/>
            <person name="Ramirez L."/>
            <person name="Alfaro M."/>
            <person name="Sun H."/>
            <person name="Tritt A."/>
            <person name="Yoshinaga Y."/>
            <person name="Zwiers L.-H."/>
            <person name="Turgeon B."/>
            <person name="Goodwin S."/>
            <person name="Spatafora J."/>
            <person name="Crous P."/>
            <person name="Grigoriev I."/>
        </authorList>
    </citation>
    <scope>NUCLEOTIDE SEQUENCE</scope>
    <source>
        <strain evidence="4">CBS 109.77</strain>
    </source>
</reference>
<dbReference type="AlphaFoldDB" id="A0A6A6XE17"/>
<feature type="compositionally biased region" description="Polar residues" evidence="1">
    <location>
        <begin position="157"/>
        <end position="166"/>
    </location>
</feature>
<dbReference type="PANTHER" id="PTHR13078">
    <property type="entry name" value="PEROXISOMAL MULTIFUNCTIONAL ENZYME TYPE 2-RELATED"/>
    <property type="match status" value="1"/>
</dbReference>
<feature type="domain" description="Peroxisomal multifunctional enzyme type 2-like N-terminal" evidence="3">
    <location>
        <begin position="22"/>
        <end position="152"/>
    </location>
</feature>
<protein>
    <submittedName>
        <fullName evidence="4">Uncharacterized protein</fullName>
    </submittedName>
</protein>
<dbReference type="OrthoDB" id="3592703at2759"/>
<evidence type="ECO:0000313" key="5">
    <source>
        <dbReference type="Proteomes" id="UP000799757"/>
    </source>
</evidence>
<keyword evidence="5" id="KW-1185">Reference proteome</keyword>